<dbReference type="InterPro" id="IPR039420">
    <property type="entry name" value="WalR-like"/>
</dbReference>
<feature type="domain" description="HTH luxR-type" evidence="8">
    <location>
        <begin position="153"/>
        <end position="218"/>
    </location>
</feature>
<dbReference type="PROSITE" id="PS50043">
    <property type="entry name" value="HTH_LUXR_2"/>
    <property type="match status" value="1"/>
</dbReference>
<evidence type="ECO:0000256" key="7">
    <source>
        <dbReference type="PROSITE-ProRule" id="PRU00169"/>
    </source>
</evidence>
<dbReference type="GO" id="GO:0006355">
    <property type="term" value="P:regulation of DNA-templated transcription"/>
    <property type="evidence" value="ECO:0007669"/>
    <property type="project" value="InterPro"/>
</dbReference>
<evidence type="ECO:0000256" key="1">
    <source>
        <dbReference type="ARBA" id="ARBA00018672"/>
    </source>
</evidence>
<dbReference type="CDD" id="cd06170">
    <property type="entry name" value="LuxR_C_like"/>
    <property type="match status" value="1"/>
</dbReference>
<dbReference type="PANTHER" id="PTHR43214">
    <property type="entry name" value="TWO-COMPONENT RESPONSE REGULATOR"/>
    <property type="match status" value="1"/>
</dbReference>
<evidence type="ECO:0000256" key="2">
    <source>
        <dbReference type="ARBA" id="ARBA00022553"/>
    </source>
</evidence>
<feature type="domain" description="Response regulatory" evidence="9">
    <location>
        <begin position="2"/>
        <end position="123"/>
    </location>
</feature>
<dbReference type="SUPFAM" id="SSF46894">
    <property type="entry name" value="C-terminal effector domain of the bipartite response regulators"/>
    <property type="match status" value="1"/>
</dbReference>
<dbReference type="Pfam" id="PF00072">
    <property type="entry name" value="Response_reg"/>
    <property type="match status" value="1"/>
</dbReference>
<sequence>MRILIADDDKLVTQGIKTIIEATSQKLDDPIKVIALAYDGLMAVELYLKHKPDLALMDIRMPAMDGIEAGRKILESDPSARLLYLTTFLEDDYIIEALKMGAKGYLLKTDFDSLLPAILAVKQGQSVYGNAISEKLPNLLQSTANSKVEAKSVELASLRLTNSERQIIYCVANGLSNKEIAAELHFSEGTIRNYLSQILEKLELRDRTQLAIFYYKVLKDGA</sequence>
<keyword evidence="11" id="KW-1185">Reference proteome</keyword>
<dbReference type="InterPro" id="IPR001789">
    <property type="entry name" value="Sig_transdc_resp-reg_receiver"/>
</dbReference>
<dbReference type="CDD" id="cd17535">
    <property type="entry name" value="REC_NarL-like"/>
    <property type="match status" value="1"/>
</dbReference>
<dbReference type="PROSITE" id="PS50110">
    <property type="entry name" value="RESPONSE_REGULATORY"/>
    <property type="match status" value="1"/>
</dbReference>
<evidence type="ECO:0000313" key="11">
    <source>
        <dbReference type="Proteomes" id="UP000070080"/>
    </source>
</evidence>
<keyword evidence="5" id="KW-0804">Transcription</keyword>
<comment type="function">
    <text evidence="6">May play the central regulatory role in sporulation. It may be an element of the effector pathway responsible for the activation of sporulation genes in response to nutritional stress. Spo0A may act in concert with spo0H (a sigma factor) to control the expression of some genes that are critical to the sporulation process.</text>
</comment>
<dbReference type="SUPFAM" id="SSF52172">
    <property type="entry name" value="CheY-like"/>
    <property type="match status" value="1"/>
</dbReference>
<dbReference type="InterPro" id="IPR000792">
    <property type="entry name" value="Tscrpt_reg_LuxR_C"/>
</dbReference>
<accession>A0A133YFT1</accession>
<dbReference type="Proteomes" id="UP000070080">
    <property type="component" value="Unassembled WGS sequence"/>
</dbReference>
<dbReference type="RefSeq" id="WP_066713541.1">
    <property type="nucleotide sequence ID" value="NZ_JARFNM010000001.1"/>
</dbReference>
<dbReference type="EMBL" id="LSCV01000008">
    <property type="protein sequence ID" value="KXB42050.1"/>
    <property type="molecule type" value="Genomic_DNA"/>
</dbReference>
<dbReference type="SMART" id="SM00448">
    <property type="entry name" value="REC"/>
    <property type="match status" value="1"/>
</dbReference>
<reference evidence="11" key="1">
    <citation type="submission" date="2016-01" db="EMBL/GenBank/DDBJ databases">
        <authorList>
            <person name="Mitreva M."/>
            <person name="Pepin K.H."/>
            <person name="Mihindukulasuriya K.A."/>
            <person name="Fulton R."/>
            <person name="Fronick C."/>
            <person name="O'Laughlin M."/>
            <person name="Miner T."/>
            <person name="Herter B."/>
            <person name="Rosa B.A."/>
            <person name="Cordes M."/>
            <person name="Tomlinson C."/>
            <person name="Wollam A."/>
            <person name="Palsikar V.B."/>
            <person name="Mardis E.R."/>
            <person name="Wilson R.K."/>
        </authorList>
    </citation>
    <scope>NUCLEOTIDE SEQUENCE [LARGE SCALE GENOMIC DNA]</scope>
    <source>
        <strain evidence="11">KA00274</strain>
    </source>
</reference>
<evidence type="ECO:0000313" key="10">
    <source>
        <dbReference type="EMBL" id="KXB42050.1"/>
    </source>
</evidence>
<gene>
    <name evidence="10" type="ORF">HMPREF1872_00525</name>
</gene>
<dbReference type="Gene3D" id="3.40.50.2300">
    <property type="match status" value="1"/>
</dbReference>
<dbReference type="STRING" id="1497955.HMPREF1872_00525"/>
<evidence type="ECO:0000259" key="9">
    <source>
        <dbReference type="PROSITE" id="PS50110"/>
    </source>
</evidence>
<dbReference type="AlphaFoldDB" id="A0A133YFT1"/>
<dbReference type="InterPro" id="IPR016032">
    <property type="entry name" value="Sig_transdc_resp-reg_C-effctor"/>
</dbReference>
<organism evidence="10 11">
    <name type="scientific">Amygdalobacter nucleatus</name>
    <dbReference type="NCBI Taxonomy" id="3029274"/>
    <lineage>
        <taxon>Bacteria</taxon>
        <taxon>Bacillati</taxon>
        <taxon>Bacillota</taxon>
        <taxon>Clostridia</taxon>
        <taxon>Eubacteriales</taxon>
        <taxon>Oscillospiraceae</taxon>
        <taxon>Amygdalobacter</taxon>
    </lineage>
</organism>
<feature type="modified residue" description="4-aspartylphosphate" evidence="7">
    <location>
        <position position="58"/>
    </location>
</feature>
<dbReference type="SMART" id="SM00421">
    <property type="entry name" value="HTH_LUXR"/>
    <property type="match status" value="1"/>
</dbReference>
<evidence type="ECO:0000256" key="3">
    <source>
        <dbReference type="ARBA" id="ARBA00023015"/>
    </source>
</evidence>
<comment type="caution">
    <text evidence="10">The sequence shown here is derived from an EMBL/GenBank/DDBJ whole genome shotgun (WGS) entry which is preliminary data.</text>
</comment>
<dbReference type="PANTHER" id="PTHR43214:SF43">
    <property type="entry name" value="TWO-COMPONENT RESPONSE REGULATOR"/>
    <property type="match status" value="1"/>
</dbReference>
<protein>
    <recommendedName>
        <fullName evidence="1">Stage 0 sporulation protein A homolog</fullName>
    </recommendedName>
</protein>
<dbReference type="PRINTS" id="PR00038">
    <property type="entry name" value="HTHLUXR"/>
</dbReference>
<proteinExistence type="predicted"/>
<dbReference type="Pfam" id="PF00196">
    <property type="entry name" value="GerE"/>
    <property type="match status" value="1"/>
</dbReference>
<keyword evidence="4" id="KW-0238">DNA-binding</keyword>
<evidence type="ECO:0000256" key="6">
    <source>
        <dbReference type="ARBA" id="ARBA00024867"/>
    </source>
</evidence>
<dbReference type="InterPro" id="IPR058245">
    <property type="entry name" value="NreC/VraR/RcsB-like_REC"/>
</dbReference>
<evidence type="ECO:0000256" key="5">
    <source>
        <dbReference type="ARBA" id="ARBA00023163"/>
    </source>
</evidence>
<dbReference type="OrthoDB" id="9779069at2"/>
<dbReference type="GO" id="GO:0003677">
    <property type="term" value="F:DNA binding"/>
    <property type="evidence" value="ECO:0007669"/>
    <property type="project" value="UniProtKB-KW"/>
</dbReference>
<dbReference type="InterPro" id="IPR011006">
    <property type="entry name" value="CheY-like_superfamily"/>
</dbReference>
<dbReference type="GO" id="GO:0000160">
    <property type="term" value="P:phosphorelay signal transduction system"/>
    <property type="evidence" value="ECO:0007669"/>
    <property type="project" value="InterPro"/>
</dbReference>
<name>A0A133YFT1_9FIRM</name>
<keyword evidence="3" id="KW-0805">Transcription regulation</keyword>
<keyword evidence="2 7" id="KW-0597">Phosphoprotein</keyword>
<evidence type="ECO:0000256" key="4">
    <source>
        <dbReference type="ARBA" id="ARBA00023125"/>
    </source>
</evidence>
<evidence type="ECO:0000259" key="8">
    <source>
        <dbReference type="PROSITE" id="PS50043"/>
    </source>
</evidence>